<dbReference type="AlphaFoldDB" id="A0A9P4ND90"/>
<reference evidence="3" key="1">
    <citation type="journal article" date="2020" name="Stud. Mycol.">
        <title>101 Dothideomycetes genomes: A test case for predicting lifestyles and emergence of pathogens.</title>
        <authorList>
            <person name="Haridas S."/>
            <person name="Albert R."/>
            <person name="Binder M."/>
            <person name="Bloem J."/>
            <person name="LaButti K."/>
            <person name="Salamov A."/>
            <person name="Andreopoulos B."/>
            <person name="Baker S."/>
            <person name="Barry K."/>
            <person name="Bills G."/>
            <person name="Bluhm B."/>
            <person name="Cannon C."/>
            <person name="Castanera R."/>
            <person name="Culley D."/>
            <person name="Daum C."/>
            <person name="Ezra D."/>
            <person name="Gonzalez J."/>
            <person name="Henrissat B."/>
            <person name="Kuo A."/>
            <person name="Liang C."/>
            <person name="Lipzen A."/>
            <person name="Lutzoni F."/>
            <person name="Magnuson J."/>
            <person name="Mondo S."/>
            <person name="Nolan M."/>
            <person name="Ohm R."/>
            <person name="Pangilinan J."/>
            <person name="Park H.-J."/>
            <person name="Ramirez L."/>
            <person name="Alfaro M."/>
            <person name="Sun H."/>
            <person name="Tritt A."/>
            <person name="Yoshinaga Y."/>
            <person name="Zwiers L.-H."/>
            <person name="Turgeon B."/>
            <person name="Goodwin S."/>
            <person name="Spatafora J."/>
            <person name="Crous P."/>
            <person name="Grigoriev I."/>
        </authorList>
    </citation>
    <scope>NUCLEOTIDE SEQUENCE [LARGE SCALE GENOMIC DNA]</scope>
    <source>
        <strain evidence="3">CBS 304.66</strain>
    </source>
</reference>
<comment type="caution">
    <text evidence="2">The sequence shown here is derived from an EMBL/GenBank/DDBJ whole genome shotgun (WGS) entry which is preliminary data.</text>
</comment>
<organism evidence="2 3">
    <name type="scientific">Lojkania enalia</name>
    <dbReference type="NCBI Taxonomy" id="147567"/>
    <lineage>
        <taxon>Eukaryota</taxon>
        <taxon>Fungi</taxon>
        <taxon>Dikarya</taxon>
        <taxon>Ascomycota</taxon>
        <taxon>Pezizomycotina</taxon>
        <taxon>Dothideomycetes</taxon>
        <taxon>Pleosporomycetidae</taxon>
        <taxon>Pleosporales</taxon>
        <taxon>Pleosporales incertae sedis</taxon>
        <taxon>Lojkania</taxon>
    </lineage>
</organism>
<dbReference type="EMBL" id="ML986578">
    <property type="protein sequence ID" value="KAF2271151.1"/>
    <property type="molecule type" value="Genomic_DNA"/>
</dbReference>
<sequence length="154" mass="17780">MDENSGSEYADKDRTFLQPNDDRLATSDRIPSIQDRDRDKFEAGSLTKASFMENGIAAFNEGRTRNHIPILKESVQCTEDWYDRRREYFFNDMPNELLLIPESVMTRWTKEQGFRIKPEPARTRNVEEKGAGEVQLEDNEDIGTTSSTPKNLKA</sequence>
<feature type="compositionally biased region" description="Basic and acidic residues" evidence="1">
    <location>
        <begin position="9"/>
        <end position="26"/>
    </location>
</feature>
<evidence type="ECO:0000313" key="3">
    <source>
        <dbReference type="Proteomes" id="UP000800093"/>
    </source>
</evidence>
<protein>
    <submittedName>
        <fullName evidence="2">Uncharacterized protein</fullName>
    </submittedName>
</protein>
<evidence type="ECO:0000313" key="2">
    <source>
        <dbReference type="EMBL" id="KAF2271151.1"/>
    </source>
</evidence>
<feature type="region of interest" description="Disordered" evidence="1">
    <location>
        <begin position="1"/>
        <end position="38"/>
    </location>
</feature>
<proteinExistence type="predicted"/>
<dbReference type="Proteomes" id="UP000800093">
    <property type="component" value="Unassembled WGS sequence"/>
</dbReference>
<accession>A0A9P4ND90</accession>
<evidence type="ECO:0000256" key="1">
    <source>
        <dbReference type="SAM" id="MobiDB-lite"/>
    </source>
</evidence>
<feature type="compositionally biased region" description="Polar residues" evidence="1">
    <location>
        <begin position="142"/>
        <end position="154"/>
    </location>
</feature>
<keyword evidence="3" id="KW-1185">Reference proteome</keyword>
<feature type="region of interest" description="Disordered" evidence="1">
    <location>
        <begin position="118"/>
        <end position="154"/>
    </location>
</feature>
<name>A0A9P4ND90_9PLEO</name>
<feature type="compositionally biased region" description="Basic and acidic residues" evidence="1">
    <location>
        <begin position="118"/>
        <end position="131"/>
    </location>
</feature>
<gene>
    <name evidence="2" type="ORF">CC78DRAFT_573528</name>
</gene>